<accession>A0A3B1D691</accession>
<name>A0A3B1D691_9ZZZZ</name>
<organism evidence="1">
    <name type="scientific">hydrothermal vent metagenome</name>
    <dbReference type="NCBI Taxonomy" id="652676"/>
    <lineage>
        <taxon>unclassified sequences</taxon>
        <taxon>metagenomes</taxon>
        <taxon>ecological metagenomes</taxon>
    </lineage>
</organism>
<sequence length="475" mass="51223">DNDTLFDLTGMELKCVLFGDCFLDQSRDSANHPIPAGTPQYILPHTGYRYQLEGTLSTSGLIEAIIPNGSTLAEMMDILDPGQSRMLTGYTRNPAGDLPNSKNPIWLQRFNDDIAGLTLDITLETSISDQGVSRFEIRDIDISLGILFGTLRITEGSALIETWTPSPRQQTEWHFDDSLESVPNSGPSALRYLDDPAFGTILGGIGNEDNPDPSIPTGVTEAQSSFTTTTALGIPGPGGAEDMVFVTSPARNLSDSNPDFYRGVGLALFPATQPDFPGQFIGQWTLIYDLYIPGASWNTEWPLALIHGSHNNDGRASGLIRNPGNGNGSIGFDAQPGDYLQTNLLGPDRWMRIALVANFMQTNTTDIYIDGSLIGSTNSDWYYNSIDPTTPLYGDGEPVDPADWQAWGDFPSPWAQSSGTYPGSLGPTPLASLLGLFCDLGDPDLGPGGRSETAYLANLYFADDMLTPDEIATLG</sequence>
<protein>
    <recommendedName>
        <fullName evidence="2">LamG domain-containing protein</fullName>
    </recommendedName>
</protein>
<evidence type="ECO:0000313" key="1">
    <source>
        <dbReference type="EMBL" id="VAX36212.1"/>
    </source>
</evidence>
<dbReference type="SUPFAM" id="SSF49899">
    <property type="entry name" value="Concanavalin A-like lectins/glucanases"/>
    <property type="match status" value="1"/>
</dbReference>
<feature type="non-terminal residue" evidence="1">
    <location>
        <position position="475"/>
    </location>
</feature>
<feature type="non-terminal residue" evidence="1">
    <location>
        <position position="1"/>
    </location>
</feature>
<dbReference type="AlphaFoldDB" id="A0A3B1D691"/>
<proteinExistence type="predicted"/>
<evidence type="ECO:0008006" key="2">
    <source>
        <dbReference type="Google" id="ProtNLM"/>
    </source>
</evidence>
<dbReference type="EMBL" id="UOGK01000043">
    <property type="protein sequence ID" value="VAX36212.1"/>
    <property type="molecule type" value="Genomic_DNA"/>
</dbReference>
<reference evidence="1" key="1">
    <citation type="submission" date="2018-06" db="EMBL/GenBank/DDBJ databases">
        <authorList>
            <person name="Zhirakovskaya E."/>
        </authorList>
    </citation>
    <scope>NUCLEOTIDE SEQUENCE</scope>
</reference>
<dbReference type="InterPro" id="IPR013320">
    <property type="entry name" value="ConA-like_dom_sf"/>
</dbReference>
<gene>
    <name evidence="1" type="ORF">MNBD_PLANCTO03-1413</name>
</gene>